<evidence type="ECO:0000256" key="1">
    <source>
        <dbReference type="SAM" id="Phobius"/>
    </source>
</evidence>
<dbReference type="Proteomes" id="UP000253426">
    <property type="component" value="Unassembled WGS sequence"/>
</dbReference>
<evidence type="ECO:0008006" key="4">
    <source>
        <dbReference type="Google" id="ProtNLM"/>
    </source>
</evidence>
<protein>
    <recommendedName>
        <fullName evidence="4">PH (Pleckstrin Homology) domain-containing protein</fullName>
    </recommendedName>
</protein>
<gene>
    <name evidence="2" type="ORF">DES53_109146</name>
</gene>
<sequence length="170" mass="19434">MELPKRYHYNPSPPMAILGLVFFGLGILLFSSKAQHNDRGLILWHLIEFGPGGATMFYWVLTVVSGLFSLMGLILLVRTAVFPRFLELGDEVLTLPAGYLHLKSSNIRYSDVEGLWETRFNFQTILTVVLSNGQRYHMTRSMFEDAKYYEEVRDFLASRSVGNEFCPASR</sequence>
<dbReference type="AlphaFoldDB" id="A0A366HD05"/>
<dbReference type="EMBL" id="QNRR01000009">
    <property type="protein sequence ID" value="RBP39719.1"/>
    <property type="molecule type" value="Genomic_DNA"/>
</dbReference>
<accession>A0A366HD05</accession>
<keyword evidence="3" id="KW-1185">Reference proteome</keyword>
<proteinExistence type="predicted"/>
<dbReference type="OrthoDB" id="5518778at2"/>
<reference evidence="2 3" key="1">
    <citation type="submission" date="2018-06" db="EMBL/GenBank/DDBJ databases">
        <title>Genomic Encyclopedia of Type Strains, Phase IV (KMG-IV): sequencing the most valuable type-strain genomes for metagenomic binning, comparative biology and taxonomic classification.</title>
        <authorList>
            <person name="Goeker M."/>
        </authorList>
    </citation>
    <scope>NUCLEOTIDE SEQUENCE [LARGE SCALE GENOMIC DNA]</scope>
    <source>
        <strain evidence="2 3">DSM 25532</strain>
    </source>
</reference>
<feature type="transmembrane region" description="Helical" evidence="1">
    <location>
        <begin position="58"/>
        <end position="77"/>
    </location>
</feature>
<keyword evidence="1" id="KW-1133">Transmembrane helix</keyword>
<keyword evidence="1" id="KW-0812">Transmembrane</keyword>
<comment type="caution">
    <text evidence="2">The sequence shown here is derived from an EMBL/GenBank/DDBJ whole genome shotgun (WGS) entry which is preliminary data.</text>
</comment>
<evidence type="ECO:0000313" key="2">
    <source>
        <dbReference type="EMBL" id="RBP39719.1"/>
    </source>
</evidence>
<name>A0A366HD05_9BACT</name>
<keyword evidence="1" id="KW-0472">Membrane</keyword>
<evidence type="ECO:0000313" key="3">
    <source>
        <dbReference type="Proteomes" id="UP000253426"/>
    </source>
</evidence>
<organism evidence="2 3">
    <name type="scientific">Roseimicrobium gellanilyticum</name>
    <dbReference type="NCBI Taxonomy" id="748857"/>
    <lineage>
        <taxon>Bacteria</taxon>
        <taxon>Pseudomonadati</taxon>
        <taxon>Verrucomicrobiota</taxon>
        <taxon>Verrucomicrobiia</taxon>
        <taxon>Verrucomicrobiales</taxon>
        <taxon>Verrucomicrobiaceae</taxon>
        <taxon>Roseimicrobium</taxon>
    </lineage>
</organism>